<organism evidence="1 2">
    <name type="scientific">Nocardia uniformis</name>
    <dbReference type="NCBI Taxonomy" id="53432"/>
    <lineage>
        <taxon>Bacteria</taxon>
        <taxon>Bacillati</taxon>
        <taxon>Actinomycetota</taxon>
        <taxon>Actinomycetes</taxon>
        <taxon>Mycobacteriales</taxon>
        <taxon>Nocardiaceae</taxon>
        <taxon>Nocardia</taxon>
    </lineage>
</organism>
<keyword evidence="2" id="KW-1185">Reference proteome</keyword>
<protein>
    <submittedName>
        <fullName evidence="1">Uncharacterized protein</fullName>
    </submittedName>
</protein>
<gene>
    <name evidence="1" type="ORF">HLB23_36415</name>
</gene>
<proteinExistence type="predicted"/>
<name>A0A849CFH7_9NOCA</name>
<dbReference type="AlphaFoldDB" id="A0A849CFH7"/>
<sequence length="142" mass="16136">MTGVYSRLDHHPVSADRLDLRSPHGVRALLHPHRQCIPGPGHAAGSCARLRQLLDIADRNEWYWLRAEITQRYGPRLKMLEEHTVAATEGRMTQTEAIEARVHHRDCDPPCARARAAYETLKDDFLAPKSAIVLRFPDRGDL</sequence>
<evidence type="ECO:0000313" key="2">
    <source>
        <dbReference type="Proteomes" id="UP000586827"/>
    </source>
</evidence>
<reference evidence="1 2" key="1">
    <citation type="submission" date="2020-05" db="EMBL/GenBank/DDBJ databases">
        <title>MicrobeNet Type strains.</title>
        <authorList>
            <person name="Nicholson A.C."/>
        </authorList>
    </citation>
    <scope>NUCLEOTIDE SEQUENCE [LARGE SCALE GENOMIC DNA]</scope>
    <source>
        <strain evidence="1 2">JCM 3224</strain>
    </source>
</reference>
<evidence type="ECO:0000313" key="1">
    <source>
        <dbReference type="EMBL" id="NNH75277.1"/>
    </source>
</evidence>
<dbReference type="Proteomes" id="UP000586827">
    <property type="component" value="Unassembled WGS sequence"/>
</dbReference>
<accession>A0A849CFH7</accession>
<dbReference type="RefSeq" id="WP_157553445.1">
    <property type="nucleotide sequence ID" value="NZ_JABELX010000020.1"/>
</dbReference>
<dbReference type="EMBL" id="JABELX010000020">
    <property type="protein sequence ID" value="NNH75277.1"/>
    <property type="molecule type" value="Genomic_DNA"/>
</dbReference>
<comment type="caution">
    <text evidence="1">The sequence shown here is derived from an EMBL/GenBank/DDBJ whole genome shotgun (WGS) entry which is preliminary data.</text>
</comment>